<accession>A0A0S6U074</accession>
<dbReference type="SUPFAM" id="SSF47384">
    <property type="entry name" value="Homodimeric domain of signal transducing histidine kinase"/>
    <property type="match status" value="1"/>
</dbReference>
<comment type="subcellular location">
    <subcellularLocation>
        <location evidence="2">Membrane</location>
    </subcellularLocation>
</comment>
<dbReference type="CDD" id="cd00082">
    <property type="entry name" value="HisKA"/>
    <property type="match status" value="1"/>
</dbReference>
<dbReference type="HOGENOM" id="CLU_1319049_0_0_9"/>
<evidence type="ECO:0000256" key="1">
    <source>
        <dbReference type="ARBA" id="ARBA00000085"/>
    </source>
</evidence>
<dbReference type="PANTHER" id="PTHR45453:SF1">
    <property type="entry name" value="PHOSPHATE REGULON SENSOR PROTEIN PHOR"/>
    <property type="match status" value="1"/>
</dbReference>
<keyword evidence="6 11" id="KW-0418">Kinase</keyword>
<evidence type="ECO:0000256" key="2">
    <source>
        <dbReference type="ARBA" id="ARBA00004370"/>
    </source>
</evidence>
<evidence type="ECO:0000256" key="3">
    <source>
        <dbReference type="ARBA" id="ARBA00012438"/>
    </source>
</evidence>
<keyword evidence="9" id="KW-1133">Transmembrane helix</keyword>
<evidence type="ECO:0000256" key="5">
    <source>
        <dbReference type="ARBA" id="ARBA00022679"/>
    </source>
</evidence>
<keyword evidence="9" id="KW-0472">Membrane</keyword>
<feature type="transmembrane region" description="Helical" evidence="9">
    <location>
        <begin position="7"/>
        <end position="28"/>
    </location>
</feature>
<evidence type="ECO:0000256" key="6">
    <source>
        <dbReference type="ARBA" id="ARBA00022777"/>
    </source>
</evidence>
<keyword evidence="7" id="KW-0902">Two-component regulatory system</keyword>
<keyword evidence="8" id="KW-0175">Coiled coil</keyword>
<evidence type="ECO:0000256" key="4">
    <source>
        <dbReference type="ARBA" id="ARBA00022553"/>
    </source>
</evidence>
<keyword evidence="5" id="KW-0808">Transferase</keyword>
<dbReference type="GO" id="GO:0005886">
    <property type="term" value="C:plasma membrane"/>
    <property type="evidence" value="ECO:0007669"/>
    <property type="project" value="TreeGrafter"/>
</dbReference>
<comment type="catalytic activity">
    <reaction evidence="1">
        <text>ATP + protein L-histidine = ADP + protein N-phospho-L-histidine.</text>
        <dbReference type="EC" id="2.7.13.3"/>
    </reaction>
</comment>
<dbReference type="Proteomes" id="UP000054164">
    <property type="component" value="Unassembled WGS sequence"/>
</dbReference>
<evidence type="ECO:0000313" key="11">
    <source>
        <dbReference type="EMBL" id="GAE01725.1"/>
    </source>
</evidence>
<dbReference type="GO" id="GO:0016036">
    <property type="term" value="P:cellular response to phosphate starvation"/>
    <property type="evidence" value="ECO:0007669"/>
    <property type="project" value="TreeGrafter"/>
</dbReference>
<reference evidence="11" key="1">
    <citation type="submission" date="2013-10" db="EMBL/GenBank/DDBJ databases">
        <title>Draft genome sequence of Clostridium botulinum type B strain Osaka05.</title>
        <authorList>
            <person name="Sakaguchi Y."/>
            <person name="Hosomi K."/>
            <person name="Uchiyama J."/>
            <person name="Ogura Y."/>
            <person name="Sakaguchi M."/>
            <person name="Kohda T."/>
            <person name="Mukamoto M."/>
            <person name="Misawa N."/>
            <person name="Matsuzaki S."/>
            <person name="Hayashi T."/>
            <person name="Kozaki S."/>
        </authorList>
    </citation>
    <scope>NUCLEOTIDE SEQUENCE</scope>
    <source>
        <strain evidence="11">Osaka05</strain>
    </source>
</reference>
<dbReference type="EMBL" id="DF384213">
    <property type="protein sequence ID" value="GAE01725.1"/>
    <property type="molecule type" value="Genomic_DNA"/>
</dbReference>
<dbReference type="Pfam" id="PF00512">
    <property type="entry name" value="HisKA"/>
    <property type="match status" value="1"/>
</dbReference>
<dbReference type="InterPro" id="IPR005467">
    <property type="entry name" value="His_kinase_dom"/>
</dbReference>
<dbReference type="Gene3D" id="1.10.287.130">
    <property type="match status" value="1"/>
</dbReference>
<feature type="transmembrane region" description="Helical" evidence="9">
    <location>
        <begin position="34"/>
        <end position="56"/>
    </location>
</feature>
<dbReference type="PANTHER" id="PTHR45453">
    <property type="entry name" value="PHOSPHATE REGULON SENSOR PROTEIN PHOR"/>
    <property type="match status" value="1"/>
</dbReference>
<keyword evidence="9" id="KW-0812">Transmembrane</keyword>
<evidence type="ECO:0000256" key="7">
    <source>
        <dbReference type="ARBA" id="ARBA00023012"/>
    </source>
</evidence>
<dbReference type="InterPro" id="IPR036097">
    <property type="entry name" value="HisK_dim/P_sf"/>
</dbReference>
<protein>
    <recommendedName>
        <fullName evidence="3">histidine kinase</fullName>
        <ecNumber evidence="3">2.7.13.3</ecNumber>
    </recommendedName>
</protein>
<evidence type="ECO:0000259" key="10">
    <source>
        <dbReference type="PROSITE" id="PS50109"/>
    </source>
</evidence>
<dbReference type="SMART" id="SM00388">
    <property type="entry name" value="HisKA"/>
    <property type="match status" value="1"/>
</dbReference>
<evidence type="ECO:0000256" key="9">
    <source>
        <dbReference type="SAM" id="Phobius"/>
    </source>
</evidence>
<dbReference type="AlphaFoldDB" id="A0A0S6U074"/>
<feature type="coiled-coil region" evidence="8">
    <location>
        <begin position="98"/>
        <end position="125"/>
    </location>
</feature>
<dbReference type="GO" id="GO:0004721">
    <property type="term" value="F:phosphoprotein phosphatase activity"/>
    <property type="evidence" value="ECO:0007669"/>
    <property type="project" value="TreeGrafter"/>
</dbReference>
<name>A0A0S6U074_CLOBO</name>
<dbReference type="InterPro" id="IPR003661">
    <property type="entry name" value="HisK_dim/P_dom"/>
</dbReference>
<organism evidence="11">
    <name type="scientific">Clostridium botulinum B str. Osaka05</name>
    <dbReference type="NCBI Taxonomy" id="1407017"/>
    <lineage>
        <taxon>Bacteria</taxon>
        <taxon>Bacillati</taxon>
        <taxon>Bacillota</taxon>
        <taxon>Clostridia</taxon>
        <taxon>Eubacteriales</taxon>
        <taxon>Clostridiaceae</taxon>
        <taxon>Clostridium</taxon>
    </lineage>
</organism>
<dbReference type="GO" id="GO:0000155">
    <property type="term" value="F:phosphorelay sensor kinase activity"/>
    <property type="evidence" value="ECO:0007669"/>
    <property type="project" value="InterPro"/>
</dbReference>
<gene>
    <name evidence="11" type="ORF">CBO05C_1415</name>
</gene>
<sequence length="208" mass="24405">MKVDLKIALYFSMVVFCCILFDLCAWFKFKNINFMIFTIVFSLLIISLSTMFMYVLKKYMEHVLIQLSDVIESITDMNGKEVFSILNDDMLSKIQSQVIKLTNILKAQNRRMKNERDEIKSLISDISHQLKTPLANLKLYYEILQDTSISKEEYEEFNFNMKSQIEKLSFLLESMIKMSRLESGIIKLNPKKVSLNDICLTAIKQVYK</sequence>
<keyword evidence="4" id="KW-0597">Phosphoprotein</keyword>
<feature type="domain" description="Histidine kinase" evidence="10">
    <location>
        <begin position="125"/>
        <end position="208"/>
    </location>
</feature>
<dbReference type="EC" id="2.7.13.3" evidence="3"/>
<dbReference type="InterPro" id="IPR050351">
    <property type="entry name" value="BphY/WalK/GraS-like"/>
</dbReference>
<dbReference type="RefSeq" id="WP_242831625.1">
    <property type="nucleotide sequence ID" value="NZ_DF384213.1"/>
</dbReference>
<proteinExistence type="predicted"/>
<dbReference type="PROSITE" id="PS50109">
    <property type="entry name" value="HIS_KIN"/>
    <property type="match status" value="1"/>
</dbReference>
<evidence type="ECO:0000256" key="8">
    <source>
        <dbReference type="SAM" id="Coils"/>
    </source>
</evidence>